<proteinExistence type="predicted"/>
<reference evidence="2" key="1">
    <citation type="submission" date="2025-08" db="UniProtKB">
        <authorList>
            <consortium name="Ensembl"/>
        </authorList>
    </citation>
    <scope>IDENTIFICATION</scope>
</reference>
<organism evidence="2 3">
    <name type="scientific">Cyprinus carpio</name>
    <name type="common">Common carp</name>
    <dbReference type="NCBI Taxonomy" id="7962"/>
    <lineage>
        <taxon>Eukaryota</taxon>
        <taxon>Metazoa</taxon>
        <taxon>Chordata</taxon>
        <taxon>Craniata</taxon>
        <taxon>Vertebrata</taxon>
        <taxon>Euteleostomi</taxon>
        <taxon>Actinopterygii</taxon>
        <taxon>Neopterygii</taxon>
        <taxon>Teleostei</taxon>
        <taxon>Ostariophysi</taxon>
        <taxon>Cypriniformes</taxon>
        <taxon>Cyprinidae</taxon>
        <taxon>Cyprininae</taxon>
        <taxon>Cyprinus</taxon>
    </lineage>
</organism>
<dbReference type="SUPFAM" id="SSF69203">
    <property type="entry name" value="Nucleoplasmin-like core domain"/>
    <property type="match status" value="1"/>
</dbReference>
<dbReference type="Proteomes" id="UP000694700">
    <property type="component" value="Unplaced"/>
</dbReference>
<evidence type="ECO:0000313" key="2">
    <source>
        <dbReference type="Ensembl" id="ENSCCRP00015105293.1"/>
    </source>
</evidence>
<accession>A0A8C2AJ49</accession>
<dbReference type="InterPro" id="IPR024057">
    <property type="entry name" value="Nucleoplasmin_core_dom"/>
</dbReference>
<evidence type="ECO:0000313" key="3">
    <source>
        <dbReference type="Proteomes" id="UP000694700"/>
    </source>
</evidence>
<dbReference type="Pfam" id="PF03066">
    <property type="entry name" value="Nucleoplasmin"/>
    <property type="match status" value="1"/>
</dbReference>
<name>A0A8C2AJ49_CYPCA</name>
<dbReference type="InterPro" id="IPR036824">
    <property type="entry name" value="Nucleoplasmin_core_dom_sf"/>
</dbReference>
<sequence length="134" mass="15222">MTNCFIENDSVASVSLSELSNSSSVSDRACVHWGERLSCVREPDNLQHIHSLQLLSPETLSTYTYTCLHRHMSDFVVLQISFPGLELIPPVTFKLCFGKGPVYISAQHVRCKSLHWNTYILFYVMLIIKCILIS</sequence>
<protein>
    <recommendedName>
        <fullName evidence="1">Nucleoplasmin core domain-containing protein</fullName>
    </recommendedName>
</protein>
<dbReference type="Gene3D" id="2.60.120.340">
    <property type="entry name" value="Nucleoplasmin core domain"/>
    <property type="match status" value="1"/>
</dbReference>
<dbReference type="AlphaFoldDB" id="A0A8C2AJ49"/>
<evidence type="ECO:0000259" key="1">
    <source>
        <dbReference type="Pfam" id="PF03066"/>
    </source>
</evidence>
<dbReference type="Ensembl" id="ENSCCRT00015108669.1">
    <property type="protein sequence ID" value="ENSCCRP00015105293.1"/>
    <property type="gene ID" value="ENSCCRG00015041987.1"/>
</dbReference>
<feature type="domain" description="Nucleoplasmin core" evidence="1">
    <location>
        <begin position="76"/>
        <end position="109"/>
    </location>
</feature>